<evidence type="ECO:0000313" key="2">
    <source>
        <dbReference type="EMBL" id="WOX26421.1"/>
    </source>
</evidence>
<protein>
    <submittedName>
        <fullName evidence="2">Uncharacterized protein</fullName>
    </submittedName>
</protein>
<evidence type="ECO:0000313" key="3">
    <source>
        <dbReference type="Proteomes" id="UP001301731"/>
    </source>
</evidence>
<dbReference type="EMBL" id="CP137573">
    <property type="protein sequence ID" value="WOX26421.1"/>
    <property type="molecule type" value="Genomic_DNA"/>
</dbReference>
<evidence type="ECO:0000256" key="1">
    <source>
        <dbReference type="SAM" id="MobiDB-lite"/>
    </source>
</evidence>
<gene>
    <name evidence="2" type="ORF">R2D22_35625</name>
</gene>
<proteinExistence type="predicted"/>
<dbReference type="Proteomes" id="UP001301731">
    <property type="component" value="Chromosome"/>
</dbReference>
<name>A0ABZ0M4R5_9ACTN</name>
<feature type="region of interest" description="Disordered" evidence="1">
    <location>
        <begin position="1"/>
        <end position="24"/>
    </location>
</feature>
<feature type="region of interest" description="Disordered" evidence="1">
    <location>
        <begin position="186"/>
        <end position="214"/>
    </location>
</feature>
<dbReference type="RefSeq" id="WP_318109427.1">
    <property type="nucleotide sequence ID" value="NZ_CP137573.1"/>
</dbReference>
<feature type="compositionally biased region" description="Basic and acidic residues" evidence="1">
    <location>
        <begin position="1"/>
        <end position="12"/>
    </location>
</feature>
<sequence length="214" mass="22653">MSVTNDCDKAETADAPDAPPGPRVLVHTRRDRELAAATWLLLAAPDSTTARYEWNAYGLALLRCGGLFSAVRIPAGLVHAAAGTETREGVATFLTDALAGGAVFHDAGGRQYYALTPASTARMWRLTEAECLGEDAFLGVPATDLTAPDPRCTAHWVVPMAGPAALCMPGDVARLVLTARDLAATRHQATHPATADRRSTRGNRTNLTLPPLRS</sequence>
<accession>A0ABZ0M4R5</accession>
<reference evidence="2 3" key="1">
    <citation type="submission" date="2023-10" db="EMBL/GenBank/DDBJ databases">
        <title>The genome sequence of Streptomyces sp. HUAS YS2.</title>
        <authorList>
            <person name="Mo P."/>
        </authorList>
    </citation>
    <scope>NUCLEOTIDE SEQUENCE [LARGE SCALE GENOMIC DNA]</scope>
    <source>
        <strain evidence="2 3">HUAS YS2</strain>
    </source>
</reference>
<keyword evidence="3" id="KW-1185">Reference proteome</keyword>
<organism evidence="2 3">
    <name type="scientific">Streptomyces solicathayae</name>
    <dbReference type="NCBI Taxonomy" id="3081768"/>
    <lineage>
        <taxon>Bacteria</taxon>
        <taxon>Bacillati</taxon>
        <taxon>Actinomycetota</taxon>
        <taxon>Actinomycetes</taxon>
        <taxon>Kitasatosporales</taxon>
        <taxon>Streptomycetaceae</taxon>
        <taxon>Streptomyces</taxon>
    </lineage>
</organism>